<organism evidence="2 3">
    <name type="scientific">Edaphobacter aggregans</name>
    <dbReference type="NCBI Taxonomy" id="570835"/>
    <lineage>
        <taxon>Bacteria</taxon>
        <taxon>Pseudomonadati</taxon>
        <taxon>Acidobacteriota</taxon>
        <taxon>Terriglobia</taxon>
        <taxon>Terriglobales</taxon>
        <taxon>Acidobacteriaceae</taxon>
        <taxon>Edaphobacter</taxon>
    </lineage>
</organism>
<evidence type="ECO:0000256" key="1">
    <source>
        <dbReference type="SAM" id="SignalP"/>
    </source>
</evidence>
<dbReference type="AlphaFoldDB" id="A0A3R9QEU8"/>
<accession>A0A3R9QEU8</accession>
<sequence>MLRVIIGIVSLRGDLIESMKNCFRRFGVLSFAVMIVFCCGRSAHAAPCTTMPEDQASVVEVMRQMYVATTKGDLDGFNKIASPEFYAFDGGKRFDGDVLRKLIKAAHEAGKRSGGSFDVE</sequence>
<name>A0A3R9QEU8_9BACT</name>
<keyword evidence="1" id="KW-0732">Signal</keyword>
<feature type="signal peptide" evidence="1">
    <location>
        <begin position="1"/>
        <end position="45"/>
    </location>
</feature>
<dbReference type="EMBL" id="RSDW01000001">
    <property type="protein sequence ID" value="RSL14976.1"/>
    <property type="molecule type" value="Genomic_DNA"/>
</dbReference>
<proteinExistence type="predicted"/>
<evidence type="ECO:0000313" key="3">
    <source>
        <dbReference type="Proteomes" id="UP000269669"/>
    </source>
</evidence>
<reference evidence="2 3" key="1">
    <citation type="submission" date="2018-12" db="EMBL/GenBank/DDBJ databases">
        <title>Sequencing of bacterial isolates from soil warming experiment in Harvard Forest, Massachusetts, USA.</title>
        <authorList>
            <person name="Deangelis K."/>
        </authorList>
    </citation>
    <scope>NUCLEOTIDE SEQUENCE [LARGE SCALE GENOMIC DNA]</scope>
    <source>
        <strain evidence="2 3">EB153</strain>
    </source>
</reference>
<evidence type="ECO:0008006" key="4">
    <source>
        <dbReference type="Google" id="ProtNLM"/>
    </source>
</evidence>
<feature type="chain" id="PRO_5018583618" description="SnoaL-like protein" evidence="1">
    <location>
        <begin position="46"/>
        <end position="120"/>
    </location>
</feature>
<protein>
    <recommendedName>
        <fullName evidence="4">SnoaL-like protein</fullName>
    </recommendedName>
</protein>
<keyword evidence="3" id="KW-1185">Reference proteome</keyword>
<comment type="caution">
    <text evidence="2">The sequence shown here is derived from an EMBL/GenBank/DDBJ whole genome shotgun (WGS) entry which is preliminary data.</text>
</comment>
<gene>
    <name evidence="2" type="ORF">EDE15_0446</name>
</gene>
<dbReference type="Proteomes" id="UP000269669">
    <property type="component" value="Unassembled WGS sequence"/>
</dbReference>
<evidence type="ECO:0000313" key="2">
    <source>
        <dbReference type="EMBL" id="RSL14976.1"/>
    </source>
</evidence>